<keyword evidence="6" id="KW-0808">Transferase</keyword>
<evidence type="ECO:0000256" key="7">
    <source>
        <dbReference type="ARBA" id="ARBA00022729"/>
    </source>
</evidence>
<evidence type="ECO:0000256" key="15">
    <source>
        <dbReference type="ARBA" id="ARBA00038074"/>
    </source>
</evidence>
<evidence type="ECO:0000256" key="11">
    <source>
        <dbReference type="ARBA" id="ARBA00023180"/>
    </source>
</evidence>
<evidence type="ECO:0000256" key="10">
    <source>
        <dbReference type="ARBA" id="ARBA00023157"/>
    </source>
</evidence>
<evidence type="ECO:0000256" key="18">
    <source>
        <dbReference type="SAM" id="SignalP"/>
    </source>
</evidence>
<proteinExistence type="inferred from homology"/>
<keyword evidence="8 16" id="KW-0378">Hydrolase</keyword>
<evidence type="ECO:0000256" key="6">
    <source>
        <dbReference type="ARBA" id="ARBA00022679"/>
    </source>
</evidence>
<evidence type="ECO:0000256" key="12">
    <source>
        <dbReference type="ARBA" id="ARBA00023288"/>
    </source>
</evidence>
<dbReference type="PANTHER" id="PTHR10963">
    <property type="entry name" value="GLYCOSYL HYDROLASE-RELATED"/>
    <property type="match status" value="1"/>
</dbReference>
<keyword evidence="21" id="KW-1185">Reference proteome</keyword>
<evidence type="ECO:0000256" key="4">
    <source>
        <dbReference type="ARBA" id="ARBA00022622"/>
    </source>
</evidence>
<keyword evidence="17" id="KW-0812">Transmembrane</keyword>
<comment type="caution">
    <text evidence="20">The sequence shown here is derived from an EMBL/GenBank/DDBJ whole genome shotgun (WGS) entry which is preliminary data.</text>
</comment>
<evidence type="ECO:0000259" key="19">
    <source>
        <dbReference type="PROSITE" id="PS51762"/>
    </source>
</evidence>
<dbReference type="InterPro" id="IPR017168">
    <property type="entry name" value="CHR-like"/>
</dbReference>
<organism evidence="20 21">
    <name type="scientific">Neodothiora populina</name>
    <dbReference type="NCBI Taxonomy" id="2781224"/>
    <lineage>
        <taxon>Eukaryota</taxon>
        <taxon>Fungi</taxon>
        <taxon>Dikarya</taxon>
        <taxon>Ascomycota</taxon>
        <taxon>Pezizomycotina</taxon>
        <taxon>Dothideomycetes</taxon>
        <taxon>Dothideomycetidae</taxon>
        <taxon>Dothideales</taxon>
        <taxon>Dothioraceae</taxon>
        <taxon>Neodothiora</taxon>
    </lineage>
</organism>
<keyword evidence="13" id="KW-0326">Glycosidase</keyword>
<accession>A0ABR3PJF6</accession>
<dbReference type="PIRSF" id="PIRSF037299">
    <property type="entry name" value="Glycosidase_CRH1_prd"/>
    <property type="match status" value="1"/>
</dbReference>
<evidence type="ECO:0000256" key="16">
    <source>
        <dbReference type="PIRNR" id="PIRNR037299"/>
    </source>
</evidence>
<evidence type="ECO:0000256" key="8">
    <source>
        <dbReference type="ARBA" id="ARBA00022801"/>
    </source>
</evidence>
<evidence type="ECO:0000256" key="14">
    <source>
        <dbReference type="ARBA" id="ARBA00023316"/>
    </source>
</evidence>
<evidence type="ECO:0000313" key="21">
    <source>
        <dbReference type="Proteomes" id="UP001562354"/>
    </source>
</evidence>
<dbReference type="GeneID" id="95978053"/>
<evidence type="ECO:0000256" key="1">
    <source>
        <dbReference type="ARBA" id="ARBA00000822"/>
    </source>
</evidence>
<gene>
    <name evidence="20" type="ORF">AAFC00_004353</name>
</gene>
<comment type="catalytic activity">
    <reaction evidence="1">
        <text>Random endo-hydrolysis of N-acetyl-beta-D-glucosaminide (1-&gt;4)-beta-linkages in chitin and chitodextrins.</text>
        <dbReference type="EC" id="3.2.1.14"/>
    </reaction>
</comment>
<keyword evidence="9 16" id="KW-0472">Membrane</keyword>
<keyword evidence="14" id="KW-0961">Cell wall biogenesis/degradation</keyword>
<evidence type="ECO:0000256" key="3">
    <source>
        <dbReference type="ARBA" id="ARBA00004589"/>
    </source>
</evidence>
<evidence type="ECO:0000313" key="20">
    <source>
        <dbReference type="EMBL" id="KAL1306264.1"/>
    </source>
</evidence>
<dbReference type="Pfam" id="PF00722">
    <property type="entry name" value="Glyco_hydro_16"/>
    <property type="match status" value="1"/>
</dbReference>
<keyword evidence="17" id="KW-1133">Transmembrane helix</keyword>
<dbReference type="InterPro" id="IPR013320">
    <property type="entry name" value="ConA-like_dom_sf"/>
</dbReference>
<reference evidence="20 21" key="1">
    <citation type="submission" date="2024-07" db="EMBL/GenBank/DDBJ databases">
        <title>Draft sequence of the Neodothiora populina.</title>
        <authorList>
            <person name="Drown D.D."/>
            <person name="Schuette U.S."/>
            <person name="Buechlein A.B."/>
            <person name="Rusch D.R."/>
            <person name="Winton L.W."/>
            <person name="Adams G.A."/>
        </authorList>
    </citation>
    <scope>NUCLEOTIDE SEQUENCE [LARGE SCALE GENOMIC DNA]</scope>
    <source>
        <strain evidence="20 21">CPC 39397</strain>
    </source>
</reference>
<dbReference type="Gene3D" id="2.60.120.200">
    <property type="match status" value="1"/>
</dbReference>
<keyword evidence="5" id="KW-0328">Glycosyltransferase</keyword>
<sequence length="379" mass="39867">MRSFKTLATGTALVAATMVSAQTYTDCNPMNKTCTPDAGLDVWTVTTDFTKGENEFKKNWTAADGTYLTYDDSKGAMFNISKDGQAPTVQTDFYVMFGKIDVVMQASPGTGIISSIVLESDDLDEIDWEWLGGNGTHVESNYFGKGNTTSYDRAIYHPVDAPTTKMHTYTIDWTEESVKWLIDGNEIRTLQASEANGGYDFPQTPMRLKLGSWCGGCSGESYWTKQWAGGDTTFDKAPYLMYVESVTVTNYNPAKSYTWTDKSGSADSIKGSNATSISTNIITSTTSKAASSAKTVDVSSVVTTTNSDGKTVVSTSTGVATAAATASDGSSSFSQSSASASGSAYAGAASRLVGASGSGAAAVAFGVSFLGLAIGAFLL</sequence>
<dbReference type="PROSITE" id="PS51762">
    <property type="entry name" value="GH16_2"/>
    <property type="match status" value="1"/>
</dbReference>
<dbReference type="RefSeq" id="XP_069202537.1">
    <property type="nucleotide sequence ID" value="XM_069343986.1"/>
</dbReference>
<keyword evidence="10" id="KW-1015">Disulfide bond</keyword>
<dbReference type="EMBL" id="JBFMKM010000005">
    <property type="protein sequence ID" value="KAL1306264.1"/>
    <property type="molecule type" value="Genomic_DNA"/>
</dbReference>
<feature type="chain" id="PRO_5045398828" description="Crh-like protein" evidence="18">
    <location>
        <begin position="22"/>
        <end position="379"/>
    </location>
</feature>
<name>A0ABR3PJF6_9PEZI</name>
<dbReference type="PANTHER" id="PTHR10963:SF68">
    <property type="entry name" value="GLYCOSIDASE CRH1-RELATED"/>
    <property type="match status" value="1"/>
</dbReference>
<evidence type="ECO:0000256" key="9">
    <source>
        <dbReference type="ARBA" id="ARBA00023136"/>
    </source>
</evidence>
<evidence type="ECO:0000256" key="2">
    <source>
        <dbReference type="ARBA" id="ARBA00004196"/>
    </source>
</evidence>
<feature type="domain" description="GH16" evidence="19">
    <location>
        <begin position="40"/>
        <end position="251"/>
    </location>
</feature>
<comment type="subcellular location">
    <subcellularLocation>
        <location evidence="2">Cell envelope</location>
    </subcellularLocation>
    <subcellularLocation>
        <location evidence="3">Membrane</location>
        <topology evidence="3">Lipid-anchor</topology>
        <topology evidence="3">GPI-anchor</topology>
    </subcellularLocation>
</comment>
<feature type="signal peptide" evidence="18">
    <location>
        <begin position="1"/>
        <end position="21"/>
    </location>
</feature>
<dbReference type="InterPro" id="IPR000757">
    <property type="entry name" value="Beta-glucanase-like"/>
</dbReference>
<evidence type="ECO:0000256" key="17">
    <source>
        <dbReference type="SAM" id="Phobius"/>
    </source>
</evidence>
<feature type="transmembrane region" description="Helical" evidence="17">
    <location>
        <begin position="359"/>
        <end position="378"/>
    </location>
</feature>
<dbReference type="CDD" id="cd02183">
    <property type="entry name" value="GH16_fungal_CRH1_transglycosylase"/>
    <property type="match status" value="1"/>
</dbReference>
<dbReference type="Proteomes" id="UP001562354">
    <property type="component" value="Unassembled WGS sequence"/>
</dbReference>
<dbReference type="SUPFAM" id="SSF49899">
    <property type="entry name" value="Concanavalin A-like lectins/glucanases"/>
    <property type="match status" value="1"/>
</dbReference>
<comment type="similarity">
    <text evidence="15">Belongs to the glycosyl hydrolase 16 family. CRH1 subfamily.</text>
</comment>
<dbReference type="EC" id="3.2.-.-" evidence="16"/>
<keyword evidence="4" id="KW-0336">GPI-anchor</keyword>
<keyword evidence="7 18" id="KW-0732">Signal</keyword>
<dbReference type="InterPro" id="IPR050546">
    <property type="entry name" value="Glycosyl_Hydrlase_16"/>
</dbReference>
<evidence type="ECO:0000256" key="13">
    <source>
        <dbReference type="ARBA" id="ARBA00023295"/>
    </source>
</evidence>
<evidence type="ECO:0000256" key="5">
    <source>
        <dbReference type="ARBA" id="ARBA00022676"/>
    </source>
</evidence>
<keyword evidence="12" id="KW-0449">Lipoprotein</keyword>
<protein>
    <recommendedName>
        <fullName evidence="16">Crh-like protein</fullName>
        <ecNumber evidence="16">3.2.-.-</ecNumber>
    </recommendedName>
</protein>
<keyword evidence="11" id="KW-0325">Glycoprotein</keyword>